<dbReference type="SUPFAM" id="SSF51735">
    <property type="entry name" value="NAD(P)-binding Rossmann-fold domains"/>
    <property type="match status" value="1"/>
</dbReference>
<evidence type="ECO:0000256" key="14">
    <source>
        <dbReference type="ARBA" id="ARBA00023065"/>
    </source>
</evidence>
<evidence type="ECO:0000256" key="7">
    <source>
        <dbReference type="ARBA" id="ARBA00022723"/>
    </source>
</evidence>
<feature type="transmembrane region" description="Helical" evidence="20">
    <location>
        <begin position="35"/>
        <end position="57"/>
    </location>
</feature>
<keyword evidence="6 20" id="KW-0812">Transmembrane</keyword>
<dbReference type="Gene3D" id="1.10.287.70">
    <property type="match status" value="1"/>
</dbReference>
<feature type="transmembrane region" description="Helical" evidence="20">
    <location>
        <begin position="167"/>
        <end position="185"/>
    </location>
</feature>
<dbReference type="PANTHER" id="PTHR10027">
    <property type="entry name" value="CALCIUM-ACTIVATED POTASSIUM CHANNEL ALPHA CHAIN"/>
    <property type="match status" value="1"/>
</dbReference>
<evidence type="ECO:0000256" key="2">
    <source>
        <dbReference type="ARBA" id="ARBA00008648"/>
    </source>
</evidence>
<accession>A0AAR2LW06</accession>
<keyword evidence="14" id="KW-0406">Ion transport</keyword>
<dbReference type="InterPro" id="IPR036291">
    <property type="entry name" value="NAD(P)-bd_dom_sf"/>
</dbReference>
<evidence type="ECO:0000313" key="23">
    <source>
        <dbReference type="Proteomes" id="UP001501920"/>
    </source>
</evidence>
<evidence type="ECO:0000259" key="21">
    <source>
        <dbReference type="PROSITE" id="PS51201"/>
    </source>
</evidence>
<evidence type="ECO:0000256" key="18">
    <source>
        <dbReference type="ARBA" id="ARBA00033447"/>
    </source>
</evidence>
<evidence type="ECO:0000256" key="20">
    <source>
        <dbReference type="SAM" id="Phobius"/>
    </source>
</evidence>
<dbReference type="PROSITE" id="PS51201">
    <property type="entry name" value="RCK_N"/>
    <property type="match status" value="1"/>
</dbReference>
<dbReference type="InterPro" id="IPR003148">
    <property type="entry name" value="RCK_N"/>
</dbReference>
<evidence type="ECO:0000256" key="13">
    <source>
        <dbReference type="ARBA" id="ARBA00022989"/>
    </source>
</evidence>
<name>A0AAR2LW06_PYGNA</name>
<feature type="transmembrane region" description="Helical" evidence="20">
    <location>
        <begin position="129"/>
        <end position="147"/>
    </location>
</feature>
<evidence type="ECO:0000256" key="10">
    <source>
        <dbReference type="ARBA" id="ARBA00022842"/>
    </source>
</evidence>
<evidence type="ECO:0000256" key="8">
    <source>
        <dbReference type="ARBA" id="ARBA00022826"/>
    </source>
</evidence>
<dbReference type="Pfam" id="PF21014">
    <property type="entry name" value="Slowpoke_C"/>
    <property type="match status" value="1"/>
</dbReference>
<comment type="subcellular location">
    <subcellularLocation>
        <location evidence="1">Cell membrane</location>
        <topology evidence="1">Multi-pass membrane protein</topology>
    </subcellularLocation>
</comment>
<keyword evidence="11" id="KW-0851">Voltage-gated channel</keyword>
<dbReference type="InterPro" id="IPR048735">
    <property type="entry name" value="Slowpoke-like_C"/>
</dbReference>
<feature type="region of interest" description="Disordered" evidence="19">
    <location>
        <begin position="682"/>
        <end position="726"/>
    </location>
</feature>
<dbReference type="InterPro" id="IPR005821">
    <property type="entry name" value="Ion_trans_dom"/>
</dbReference>
<evidence type="ECO:0000256" key="19">
    <source>
        <dbReference type="SAM" id="MobiDB-lite"/>
    </source>
</evidence>
<dbReference type="InterPro" id="IPR003929">
    <property type="entry name" value="K_chnl_BK_asu"/>
</dbReference>
<dbReference type="Proteomes" id="UP001501920">
    <property type="component" value="Chromosome 13"/>
</dbReference>
<evidence type="ECO:0000256" key="3">
    <source>
        <dbReference type="ARBA" id="ARBA00022448"/>
    </source>
</evidence>
<keyword evidence="5" id="KW-0633">Potassium transport</keyword>
<reference evidence="22" key="2">
    <citation type="submission" date="2025-08" db="UniProtKB">
        <authorList>
            <consortium name="Ensembl"/>
        </authorList>
    </citation>
    <scope>IDENTIFICATION</scope>
</reference>
<evidence type="ECO:0000256" key="11">
    <source>
        <dbReference type="ARBA" id="ARBA00022882"/>
    </source>
</evidence>
<keyword evidence="13 20" id="KW-1133">Transmembrane helix</keyword>
<feature type="transmembrane region" description="Helical" evidence="20">
    <location>
        <begin position="317"/>
        <end position="335"/>
    </location>
</feature>
<evidence type="ECO:0000256" key="15">
    <source>
        <dbReference type="ARBA" id="ARBA00023136"/>
    </source>
</evidence>
<evidence type="ECO:0000256" key="12">
    <source>
        <dbReference type="ARBA" id="ARBA00022958"/>
    </source>
</evidence>
<evidence type="ECO:0000256" key="5">
    <source>
        <dbReference type="ARBA" id="ARBA00022538"/>
    </source>
</evidence>
<evidence type="ECO:0000256" key="6">
    <source>
        <dbReference type="ARBA" id="ARBA00022692"/>
    </source>
</evidence>
<keyword evidence="9" id="KW-0106">Calcium</keyword>
<evidence type="ECO:0000256" key="17">
    <source>
        <dbReference type="ARBA" id="ARBA00029579"/>
    </source>
</evidence>
<dbReference type="Ensembl" id="ENSPNAT00000055431.1">
    <property type="protein sequence ID" value="ENSPNAP00000078501.1"/>
    <property type="gene ID" value="ENSPNAG00000017117.2"/>
</dbReference>
<dbReference type="GO" id="GO:0045211">
    <property type="term" value="C:postsynaptic membrane"/>
    <property type="evidence" value="ECO:0007669"/>
    <property type="project" value="TreeGrafter"/>
</dbReference>
<keyword evidence="12" id="KW-0630">Potassium</keyword>
<dbReference type="PRINTS" id="PR00169">
    <property type="entry name" value="KCHANNEL"/>
</dbReference>
<evidence type="ECO:0000313" key="22">
    <source>
        <dbReference type="Ensembl" id="ENSPNAP00000078501.1"/>
    </source>
</evidence>
<evidence type="ECO:0000256" key="4">
    <source>
        <dbReference type="ARBA" id="ARBA00022475"/>
    </source>
</evidence>
<keyword evidence="8" id="KW-0631">Potassium channel</keyword>
<feature type="compositionally biased region" description="Polar residues" evidence="19">
    <location>
        <begin position="692"/>
        <end position="710"/>
    </location>
</feature>
<evidence type="ECO:0000256" key="9">
    <source>
        <dbReference type="ARBA" id="ARBA00022837"/>
    </source>
</evidence>
<dbReference type="SUPFAM" id="SSF81324">
    <property type="entry name" value="Voltage-gated potassium channels"/>
    <property type="match status" value="1"/>
</dbReference>
<dbReference type="GO" id="GO:0060072">
    <property type="term" value="F:large conductance calcium-activated potassium channel activity"/>
    <property type="evidence" value="ECO:0007669"/>
    <property type="project" value="TreeGrafter"/>
</dbReference>
<feature type="compositionally biased region" description="Low complexity" evidence="19">
    <location>
        <begin position="1118"/>
        <end position="1141"/>
    </location>
</feature>
<feature type="domain" description="RCK N-terminal" evidence="21">
    <location>
        <begin position="357"/>
        <end position="499"/>
    </location>
</feature>
<keyword evidence="23" id="KW-1185">Reference proteome</keyword>
<protein>
    <recommendedName>
        <fullName evidence="17">BK channel</fullName>
    </recommendedName>
    <alternativeName>
        <fullName evidence="18">Slowpoke homolog</fullName>
    </alternativeName>
</protein>
<keyword evidence="15 20" id="KW-0472">Membrane</keyword>
<feature type="compositionally biased region" description="Basic and acidic residues" evidence="19">
    <location>
        <begin position="1147"/>
        <end position="1157"/>
    </location>
</feature>
<keyword evidence="7" id="KW-0479">Metal-binding</keyword>
<dbReference type="Pfam" id="PF22614">
    <property type="entry name" value="Slo-like_RCK"/>
    <property type="match status" value="2"/>
</dbReference>
<reference evidence="22" key="3">
    <citation type="submission" date="2025-09" db="UniProtKB">
        <authorList>
            <consortium name="Ensembl"/>
        </authorList>
    </citation>
    <scope>IDENTIFICATION</scope>
</reference>
<feature type="region of interest" description="Disordered" evidence="19">
    <location>
        <begin position="1114"/>
        <end position="1171"/>
    </location>
</feature>
<feature type="transmembrane region" description="Helical" evidence="20">
    <location>
        <begin position="287"/>
        <end position="305"/>
    </location>
</feature>
<dbReference type="GO" id="GO:0046872">
    <property type="term" value="F:metal ion binding"/>
    <property type="evidence" value="ECO:0007669"/>
    <property type="project" value="UniProtKB-KW"/>
</dbReference>
<dbReference type="FunFam" id="3.40.50.720:FF:000005">
    <property type="entry name" value="calcium-activated potassium channel subunit alpha-1 isoform X6"/>
    <property type="match status" value="1"/>
</dbReference>
<organism evidence="22 23">
    <name type="scientific">Pygocentrus nattereri</name>
    <name type="common">Red-bellied piranha</name>
    <dbReference type="NCBI Taxonomy" id="42514"/>
    <lineage>
        <taxon>Eukaryota</taxon>
        <taxon>Metazoa</taxon>
        <taxon>Chordata</taxon>
        <taxon>Craniata</taxon>
        <taxon>Vertebrata</taxon>
        <taxon>Euteleostomi</taxon>
        <taxon>Actinopterygii</taxon>
        <taxon>Neopterygii</taxon>
        <taxon>Teleostei</taxon>
        <taxon>Ostariophysi</taxon>
        <taxon>Characiformes</taxon>
        <taxon>Characoidei</taxon>
        <taxon>Pygocentrus</taxon>
    </lineage>
</organism>
<keyword evidence="10" id="KW-0460">Magnesium</keyword>
<evidence type="ECO:0000256" key="1">
    <source>
        <dbReference type="ARBA" id="ARBA00004651"/>
    </source>
</evidence>
<proteinExistence type="inferred from homology"/>
<dbReference type="FunFam" id="1.10.287.70:FF:000015">
    <property type="entry name" value="Calcium-activated potassium channel subunit alpha-1 isoform X7"/>
    <property type="match status" value="1"/>
</dbReference>
<dbReference type="GO" id="GO:0034702">
    <property type="term" value="C:monoatomic ion channel complex"/>
    <property type="evidence" value="ECO:0007669"/>
    <property type="project" value="UniProtKB-KW"/>
</dbReference>
<dbReference type="Gene3D" id="3.40.50.720">
    <property type="entry name" value="NAD(P)-binding Rossmann-like Domain"/>
    <property type="match status" value="1"/>
</dbReference>
<dbReference type="PRINTS" id="PR01449">
    <property type="entry name" value="BKCHANNELA"/>
</dbReference>
<dbReference type="PANTHER" id="PTHR10027:SF33">
    <property type="entry name" value="CALCIUM-ACTIVATED POTASSIUM CHANNEL SUBUNIT ALPHA-1-RELATED"/>
    <property type="match status" value="1"/>
</dbReference>
<dbReference type="Pfam" id="PF00520">
    <property type="entry name" value="Ion_trans"/>
    <property type="match status" value="1"/>
</dbReference>
<dbReference type="InterPro" id="IPR047871">
    <property type="entry name" value="K_chnl_Slo-like"/>
</dbReference>
<feature type="transmembrane region" description="Helical" evidence="20">
    <location>
        <begin position="250"/>
        <end position="271"/>
    </location>
</feature>
<keyword evidence="16" id="KW-0407">Ion channel</keyword>
<dbReference type="AlphaFoldDB" id="A0AAR2LW06"/>
<dbReference type="Pfam" id="PF03493">
    <property type="entry name" value="BK_channel_a"/>
    <property type="match status" value="1"/>
</dbReference>
<keyword evidence="3" id="KW-0813">Transport</keyword>
<evidence type="ECO:0000256" key="16">
    <source>
        <dbReference type="ARBA" id="ARBA00023303"/>
    </source>
</evidence>
<reference evidence="22 23" key="1">
    <citation type="submission" date="2020-10" db="EMBL/GenBank/DDBJ databases">
        <title>Pygocentrus nattereri (red-bellied piranha) genome, fPygNat1, primary haplotype.</title>
        <authorList>
            <person name="Myers G."/>
            <person name="Meyer A."/>
            <person name="Karagic N."/>
            <person name="Pippel M."/>
            <person name="Winkler S."/>
            <person name="Tracey A."/>
            <person name="Wood J."/>
            <person name="Formenti G."/>
            <person name="Howe K."/>
            <person name="Fedrigo O."/>
            <person name="Jarvis E.D."/>
        </authorList>
    </citation>
    <scope>NUCLEOTIDE SEQUENCE [LARGE SCALE GENOMIC DNA]</scope>
</reference>
<dbReference type="GeneTree" id="ENSGT00940000154935"/>
<keyword evidence="4" id="KW-1003">Cell membrane</keyword>
<sequence>MTNLVSSEVSRGPARMDVVIPYSPDVPCDSNGQRMWWAFLASSMVTFFGGLFIILLWRTLKYLWTVCCHCSVKKKDVQRVSNPIGAGDGGGKVGDKKEAAAAVSEVGWMTSVKDWAGVMISAQTLTGRVLVVLVFALSIGALVIYFIDSSDPIESCQNFDKDITLQIDMAFNVFFLLYFGLRFIAANDKLWFWLEVNSVVDFFTVPPVFVSVYLNRSWLGLRFLRALRLIQFSEILQFLNILKTSNSIKLVNLCSIFISTWLTAAGFIHLVENSGDPWENFQNSQPLSYWECVYLLMVTMSTVGYGDVCAKTTLGRLFMVFFILGGLAMFASYVPEIIELIGNRKKYGGSYSAVNGRKHIVVCGHITLESVSNFLKDFLHKDRDDVNVEIVFLHNISPNLELEALFKRHFTQVEFYQGSVLNPHDLARVKIESADACLILANKYCADPDAEDASNIMRVISIKNYHPKIRIITQMLQYHNKAHLLNIPSWNWKEGDDAICLAELKLGFIAQSCLAQGLSTMLANLFSMRSFIKIEEDTWQKYYLEGVANEMYTEYLSSAFVGLSFPVVCELCYVKLKLLLIAIEYKSDQRESSTLINPGNHVKMQEGTLGFFIASDAKEVKRALYYCKACHDDITDPKRIKKCGCKRSEFSEGHRMRLACCLDCGQAERGCLCMSHRDHSNMETPPPRAFPLSSTSLSDKTAEVHQSTLSPKKKQRNGGMRTSPNCSPKTLRHDPLLIPSHDQMETMDENVKKYDSTGMFHWCPSKDIEKVILTRSEAAMTVLSGHVVVCIFGDVKSAVVGLRNLVMPLRASNFHYHELKPIVFVGSLEYLKREWETLHNFPKVSILPVTSVIRFRALQRSECKTVPVVSSTISTLSLRLKNVGLDVHICVLLYAGFTPPGMDRSSPENSPVHGLVRQTSVTTGANIPIITELVNDSNVQFLDQDDDDDPDTELYLTQPFACGTAFAVSVLDSLMSATYFNDNILTLIRTLVTGGATPELEGLLAEENALRGGYSTPQTLANRDRCRVAQLALYDGPFADLGDGGCYGDLFCKALKTYNMLCFGIYRLRDAHLSSPSQCTKRYVITNPPYDFELVPTDLIFCLMQFDHNAGQSRATLSHSSHSSHSSSKKSSSVHSVSTSTRAGRSKSREPRDKQKYIPDFCGKSRAKAFQ</sequence>
<comment type="similarity">
    <text evidence="2">Belongs to the potassium channel family. Calcium-activated (TC 1.A.1.3) subfamily. KCa1.1/KCNMA1 sub-subfamily.</text>
</comment>